<proteinExistence type="predicted"/>
<sequence length="63" mass="7790">MLRQVQLLGSNLSNAYKMFFIQIYLKFNKRRNHLNSYKMQGECYVNIHEIEYRNYDNKQQPKE</sequence>
<evidence type="ECO:0000313" key="2">
    <source>
        <dbReference type="Proteomes" id="UP000183832"/>
    </source>
</evidence>
<dbReference type="EMBL" id="CVRI01000047">
    <property type="protein sequence ID" value="CRK98364.1"/>
    <property type="molecule type" value="Genomic_DNA"/>
</dbReference>
<protein>
    <submittedName>
        <fullName evidence="1">CLUMA_CG011723, isoform A</fullName>
    </submittedName>
</protein>
<keyword evidence="2" id="KW-1185">Reference proteome</keyword>
<gene>
    <name evidence="1" type="ORF">CLUMA_CG011723</name>
</gene>
<organism evidence="1 2">
    <name type="scientific">Clunio marinus</name>
    <dbReference type="NCBI Taxonomy" id="568069"/>
    <lineage>
        <taxon>Eukaryota</taxon>
        <taxon>Metazoa</taxon>
        <taxon>Ecdysozoa</taxon>
        <taxon>Arthropoda</taxon>
        <taxon>Hexapoda</taxon>
        <taxon>Insecta</taxon>
        <taxon>Pterygota</taxon>
        <taxon>Neoptera</taxon>
        <taxon>Endopterygota</taxon>
        <taxon>Diptera</taxon>
        <taxon>Nematocera</taxon>
        <taxon>Chironomoidea</taxon>
        <taxon>Chironomidae</taxon>
        <taxon>Clunio</taxon>
    </lineage>
</organism>
<name>A0A1J1IFP5_9DIPT</name>
<evidence type="ECO:0000313" key="1">
    <source>
        <dbReference type="EMBL" id="CRK98364.1"/>
    </source>
</evidence>
<accession>A0A1J1IFP5</accession>
<dbReference type="Proteomes" id="UP000183832">
    <property type="component" value="Unassembled WGS sequence"/>
</dbReference>
<dbReference type="AlphaFoldDB" id="A0A1J1IFP5"/>
<reference evidence="1 2" key="1">
    <citation type="submission" date="2015-04" db="EMBL/GenBank/DDBJ databases">
        <authorList>
            <person name="Syromyatnikov M.Y."/>
            <person name="Popov V.N."/>
        </authorList>
    </citation>
    <scope>NUCLEOTIDE SEQUENCE [LARGE SCALE GENOMIC DNA]</scope>
</reference>